<dbReference type="Pfam" id="PF00561">
    <property type="entry name" value="Abhydrolase_1"/>
    <property type="match status" value="1"/>
</dbReference>
<keyword evidence="4" id="KW-1185">Reference proteome</keyword>
<evidence type="ECO:0000256" key="1">
    <source>
        <dbReference type="ARBA" id="ARBA00022801"/>
    </source>
</evidence>
<dbReference type="GO" id="GO:0016020">
    <property type="term" value="C:membrane"/>
    <property type="evidence" value="ECO:0007669"/>
    <property type="project" value="TreeGrafter"/>
</dbReference>
<dbReference type="GO" id="GO:0016787">
    <property type="term" value="F:hydrolase activity"/>
    <property type="evidence" value="ECO:0007669"/>
    <property type="project" value="UniProtKB-KW"/>
</dbReference>
<sequence>MIDRDFVTIAEGPVHMRRLRGPGRPLLLLHPSPNSSRGMVPVMQALRAAGSDADLIAIDTLGNGDSPPPVPDVPDIAYFADAVRRIVAAMGLAQVDLYGAHTGARIACELAATCPDLVGRLIFQGISDFDPATRAKRLDAYAPAMEADDYGRHFIWAFNFVRDQSLHAPYFLRDPEHRLMNRAVPDADALHAAALDVLKNLTCYHKPYRAAFAYPTADRIARVTAPTLFLRLPGLPPHIAAAAPELAAMMADARVVDTDDQASAITAFLSR</sequence>
<gene>
    <name evidence="3" type="ORF">HHL08_19250</name>
</gene>
<evidence type="ECO:0000313" key="4">
    <source>
        <dbReference type="Proteomes" id="UP000519023"/>
    </source>
</evidence>
<dbReference type="InterPro" id="IPR000073">
    <property type="entry name" value="AB_hydrolase_1"/>
</dbReference>
<dbReference type="EMBL" id="JABBFV010000018">
    <property type="protein sequence ID" value="NML12251.1"/>
    <property type="molecule type" value="Genomic_DNA"/>
</dbReference>
<accession>A0A7X9ZV38</accession>
<reference evidence="3 4" key="1">
    <citation type="submission" date="2020-04" db="EMBL/GenBank/DDBJ databases">
        <title>Sphingobium sp. AR-3-1 isolated from Arctic soil.</title>
        <authorList>
            <person name="Dahal R.H."/>
            <person name="Chaudhary D.K."/>
        </authorList>
    </citation>
    <scope>NUCLEOTIDE SEQUENCE [LARGE SCALE GENOMIC DNA]</scope>
    <source>
        <strain evidence="3 4">AR-3-1</strain>
    </source>
</reference>
<dbReference type="SUPFAM" id="SSF53474">
    <property type="entry name" value="alpha/beta-Hydrolases"/>
    <property type="match status" value="1"/>
</dbReference>
<dbReference type="PANTHER" id="PTHR43798">
    <property type="entry name" value="MONOACYLGLYCEROL LIPASE"/>
    <property type="match status" value="1"/>
</dbReference>
<dbReference type="RefSeq" id="WP_169574654.1">
    <property type="nucleotide sequence ID" value="NZ_JABBFV010000018.1"/>
</dbReference>
<dbReference type="InterPro" id="IPR029058">
    <property type="entry name" value="AB_hydrolase_fold"/>
</dbReference>
<protein>
    <submittedName>
        <fullName evidence="3">Alpha/beta hydrolase</fullName>
    </submittedName>
</protein>
<dbReference type="InterPro" id="IPR050266">
    <property type="entry name" value="AB_hydrolase_sf"/>
</dbReference>
<comment type="caution">
    <text evidence="3">The sequence shown here is derived from an EMBL/GenBank/DDBJ whole genome shotgun (WGS) entry which is preliminary data.</text>
</comment>
<dbReference type="AlphaFoldDB" id="A0A7X9ZV38"/>
<dbReference type="Gene3D" id="3.40.50.1820">
    <property type="entry name" value="alpha/beta hydrolase"/>
    <property type="match status" value="1"/>
</dbReference>
<evidence type="ECO:0000259" key="2">
    <source>
        <dbReference type="Pfam" id="PF00561"/>
    </source>
</evidence>
<dbReference type="PANTHER" id="PTHR43798:SF31">
    <property type="entry name" value="AB HYDROLASE SUPERFAMILY PROTEIN YCLE"/>
    <property type="match status" value="1"/>
</dbReference>
<evidence type="ECO:0000313" key="3">
    <source>
        <dbReference type="EMBL" id="NML12251.1"/>
    </source>
</evidence>
<proteinExistence type="predicted"/>
<feature type="domain" description="AB hydrolase-1" evidence="2">
    <location>
        <begin position="25"/>
        <end position="177"/>
    </location>
</feature>
<dbReference type="Proteomes" id="UP000519023">
    <property type="component" value="Unassembled WGS sequence"/>
</dbReference>
<name>A0A7X9ZV38_9SPHN</name>
<organism evidence="3 4">
    <name type="scientific">Sphingobium psychrophilum</name>
    <dbReference type="NCBI Taxonomy" id="2728834"/>
    <lineage>
        <taxon>Bacteria</taxon>
        <taxon>Pseudomonadati</taxon>
        <taxon>Pseudomonadota</taxon>
        <taxon>Alphaproteobacteria</taxon>
        <taxon>Sphingomonadales</taxon>
        <taxon>Sphingomonadaceae</taxon>
        <taxon>Sphingobium</taxon>
    </lineage>
</organism>
<keyword evidence="1 3" id="KW-0378">Hydrolase</keyword>